<feature type="signal peptide" evidence="4">
    <location>
        <begin position="1"/>
        <end position="15"/>
    </location>
</feature>
<evidence type="ECO:0000256" key="4">
    <source>
        <dbReference type="SAM" id="SignalP"/>
    </source>
</evidence>
<dbReference type="PROSITE" id="PS00233">
    <property type="entry name" value="CHIT_BIND_RR_1"/>
    <property type="match status" value="1"/>
</dbReference>
<dbReference type="Proteomes" id="UP000054359">
    <property type="component" value="Unassembled WGS sequence"/>
</dbReference>
<organism evidence="5 6">
    <name type="scientific">Stegodyphus mimosarum</name>
    <name type="common">African social velvet spider</name>
    <dbReference type="NCBI Taxonomy" id="407821"/>
    <lineage>
        <taxon>Eukaryota</taxon>
        <taxon>Metazoa</taxon>
        <taxon>Ecdysozoa</taxon>
        <taxon>Arthropoda</taxon>
        <taxon>Chelicerata</taxon>
        <taxon>Arachnida</taxon>
        <taxon>Araneae</taxon>
        <taxon>Araneomorphae</taxon>
        <taxon>Entelegynae</taxon>
        <taxon>Eresoidea</taxon>
        <taxon>Eresidae</taxon>
        <taxon>Stegodyphus</taxon>
    </lineage>
</organism>
<dbReference type="GO" id="GO:0008010">
    <property type="term" value="F:structural constituent of chitin-based larval cuticle"/>
    <property type="evidence" value="ECO:0007669"/>
    <property type="project" value="TreeGrafter"/>
</dbReference>
<evidence type="ECO:0000256" key="1">
    <source>
        <dbReference type="ARBA" id="ARBA00002980"/>
    </source>
</evidence>
<evidence type="ECO:0000256" key="2">
    <source>
        <dbReference type="ARBA" id="ARBA00022460"/>
    </source>
</evidence>
<name>A0A087U772_STEMI</name>
<sequence>MLPLILICLAAIAYGQQQTTLYSTSTASQIESEEENAKTVPVLYSLGQTNYNAYQPAAQQRRPVYTAPRAPETYNYSPYSFNYVAQGEDGSSSRQETGDASGRVVGSYTLAVDDGRRRVVEYIADQDGFRATIDTNEPGTDVQNPADVVFHSAGIGRANQQTQTAYRPSTSYRQRPSRIYSQPNIVRPVYHRADAYYGYHPHDSHAYDQYRHAGHASSYYHDDNRPIGWRIF</sequence>
<dbReference type="PANTHER" id="PTHR10380">
    <property type="entry name" value="CUTICLE PROTEIN"/>
    <property type="match status" value="1"/>
</dbReference>
<dbReference type="PANTHER" id="PTHR10380:SF235">
    <property type="entry name" value="CUTICULAR PROTEIN 73D, ISOFORM B"/>
    <property type="match status" value="1"/>
</dbReference>
<dbReference type="OrthoDB" id="6418165at2759"/>
<keyword evidence="2 3" id="KW-0193">Cuticle</keyword>
<dbReference type="AlphaFoldDB" id="A0A087U772"/>
<dbReference type="GO" id="GO:0062129">
    <property type="term" value="C:chitin-based extracellular matrix"/>
    <property type="evidence" value="ECO:0007669"/>
    <property type="project" value="TreeGrafter"/>
</dbReference>
<keyword evidence="6" id="KW-1185">Reference proteome</keyword>
<reference evidence="5 6" key="1">
    <citation type="submission" date="2013-11" db="EMBL/GenBank/DDBJ databases">
        <title>Genome sequencing of Stegodyphus mimosarum.</title>
        <authorList>
            <person name="Bechsgaard J."/>
        </authorList>
    </citation>
    <scope>NUCLEOTIDE SEQUENCE [LARGE SCALE GENOMIC DNA]</scope>
</reference>
<accession>A0A087U772</accession>
<protein>
    <submittedName>
        <fullName evidence="5">Cuticle protein 10.9</fullName>
    </submittedName>
</protein>
<comment type="function">
    <text evidence="1">Component of the rigid cuticle of the spider.</text>
</comment>
<dbReference type="Pfam" id="PF00379">
    <property type="entry name" value="Chitin_bind_4"/>
    <property type="match status" value="1"/>
</dbReference>
<dbReference type="InterPro" id="IPR031311">
    <property type="entry name" value="CHIT_BIND_RR_consensus"/>
</dbReference>
<dbReference type="InterPro" id="IPR000618">
    <property type="entry name" value="Insect_cuticle"/>
</dbReference>
<keyword evidence="4" id="KW-0732">Signal</keyword>
<evidence type="ECO:0000313" key="5">
    <source>
        <dbReference type="EMBL" id="KFM73211.1"/>
    </source>
</evidence>
<evidence type="ECO:0000256" key="3">
    <source>
        <dbReference type="PROSITE-ProRule" id="PRU00497"/>
    </source>
</evidence>
<dbReference type="InterPro" id="IPR050468">
    <property type="entry name" value="Cuticle_Struct_Prot"/>
</dbReference>
<feature type="non-terminal residue" evidence="5">
    <location>
        <position position="232"/>
    </location>
</feature>
<proteinExistence type="predicted"/>
<evidence type="ECO:0000313" key="6">
    <source>
        <dbReference type="Proteomes" id="UP000054359"/>
    </source>
</evidence>
<dbReference type="STRING" id="407821.A0A087U772"/>
<feature type="chain" id="PRO_5012587864" evidence="4">
    <location>
        <begin position="16"/>
        <end position="232"/>
    </location>
</feature>
<gene>
    <name evidence="5" type="ORF">X975_15506</name>
</gene>
<dbReference type="EMBL" id="KK118531">
    <property type="protein sequence ID" value="KFM73211.1"/>
    <property type="molecule type" value="Genomic_DNA"/>
</dbReference>
<dbReference type="PROSITE" id="PS51155">
    <property type="entry name" value="CHIT_BIND_RR_2"/>
    <property type="match status" value="1"/>
</dbReference>
<dbReference type="OMA" id="HRADAYY"/>